<feature type="compositionally biased region" description="Low complexity" evidence="3">
    <location>
        <begin position="149"/>
        <end position="164"/>
    </location>
</feature>
<accession>A0A450T1A4</accession>
<dbReference type="InterPro" id="IPR011335">
    <property type="entry name" value="Restrct_endonuc-II-like"/>
</dbReference>
<dbReference type="InterPro" id="IPR003509">
    <property type="entry name" value="UPF0102_YraN-like"/>
</dbReference>
<proteinExistence type="inferred from homology"/>
<evidence type="ECO:0000256" key="3">
    <source>
        <dbReference type="SAM" id="MobiDB-lite"/>
    </source>
</evidence>
<dbReference type="CDD" id="cd20736">
    <property type="entry name" value="PoNe_Nuclease"/>
    <property type="match status" value="1"/>
</dbReference>
<organism evidence="5">
    <name type="scientific">Candidatus Kentrum sp. FM</name>
    <dbReference type="NCBI Taxonomy" id="2126340"/>
    <lineage>
        <taxon>Bacteria</taxon>
        <taxon>Pseudomonadati</taxon>
        <taxon>Pseudomonadota</taxon>
        <taxon>Gammaproteobacteria</taxon>
        <taxon>Candidatus Kentrum</taxon>
    </lineage>
</organism>
<evidence type="ECO:0000256" key="1">
    <source>
        <dbReference type="ARBA" id="ARBA00006738"/>
    </source>
</evidence>
<dbReference type="HAMAP" id="MF_00048">
    <property type="entry name" value="UPF0102"/>
    <property type="match status" value="1"/>
</dbReference>
<dbReference type="PANTHER" id="PTHR34039">
    <property type="entry name" value="UPF0102 PROTEIN YRAN"/>
    <property type="match status" value="1"/>
</dbReference>
<gene>
    <name evidence="4" type="ORF">BECKFM1743A_GA0114220_101673</name>
    <name evidence="6" type="ORF">BECKFM1743B_GA0114221_102702</name>
    <name evidence="5" type="ORF">BECKFM1743C_GA0114222_102674</name>
</gene>
<feature type="region of interest" description="Disordered" evidence="3">
    <location>
        <begin position="141"/>
        <end position="169"/>
    </location>
</feature>
<evidence type="ECO:0000313" key="4">
    <source>
        <dbReference type="EMBL" id="VFJ56402.1"/>
    </source>
</evidence>
<dbReference type="InterPro" id="IPR011856">
    <property type="entry name" value="tRNA_endonuc-like_dom_sf"/>
</dbReference>
<dbReference type="NCBIfam" id="TIGR00252">
    <property type="entry name" value="YraN family protein"/>
    <property type="match status" value="1"/>
</dbReference>
<dbReference type="NCBIfam" id="NF009150">
    <property type="entry name" value="PRK12497.1-3"/>
    <property type="match status" value="1"/>
</dbReference>
<name>A0A450T1A4_9GAMM</name>
<dbReference type="Pfam" id="PF02021">
    <property type="entry name" value="UPF0102"/>
    <property type="match status" value="1"/>
</dbReference>
<evidence type="ECO:0000313" key="6">
    <source>
        <dbReference type="EMBL" id="VFK13217.1"/>
    </source>
</evidence>
<dbReference type="EMBL" id="CAADFA010000267">
    <property type="protein sequence ID" value="VFJ60210.1"/>
    <property type="molecule type" value="Genomic_DNA"/>
</dbReference>
<sequence length="181" mass="20274">MIKDITRYLRHALFSGGDDESGHAGFAERDRSGDFARELSSAERGAWAERLAAAYLCDKGMRVLAKNYRCRFGEIDLILRQGVTTVFAEVRFRSNSGFGTGLDSVDSRKKRRIVMSARHYLQQNPLLRDKPCRFDIVSISSSNEGSTEQGNSQNDSSRNGSSQRDSSHNNIQWIPAAFDGF</sequence>
<comment type="similarity">
    <text evidence="1 2">Belongs to the UPF0102 family.</text>
</comment>
<dbReference type="Gene3D" id="3.40.1350.10">
    <property type="match status" value="1"/>
</dbReference>
<dbReference type="SUPFAM" id="SSF52980">
    <property type="entry name" value="Restriction endonuclease-like"/>
    <property type="match status" value="1"/>
</dbReference>
<dbReference type="EMBL" id="CAADEZ010000167">
    <property type="protein sequence ID" value="VFJ56402.1"/>
    <property type="molecule type" value="Genomic_DNA"/>
</dbReference>
<dbReference type="PANTHER" id="PTHR34039:SF1">
    <property type="entry name" value="UPF0102 PROTEIN YRAN"/>
    <property type="match status" value="1"/>
</dbReference>
<reference evidence="5" key="1">
    <citation type="submission" date="2019-02" db="EMBL/GenBank/DDBJ databases">
        <authorList>
            <person name="Gruber-Vodicka R. H."/>
            <person name="Seah K. B. B."/>
        </authorList>
    </citation>
    <scope>NUCLEOTIDE SEQUENCE</scope>
    <source>
        <strain evidence="4">BECK_BZ163</strain>
        <strain evidence="6">BECK_BZ164</strain>
        <strain evidence="5">BECK_BZ165</strain>
    </source>
</reference>
<dbReference type="AlphaFoldDB" id="A0A450T1A4"/>
<protein>
    <recommendedName>
        <fullName evidence="2">UPF0102 protein BECKFM1743A_GA0114220_101673</fullName>
    </recommendedName>
</protein>
<dbReference type="EMBL" id="CAADFL010000270">
    <property type="protein sequence ID" value="VFK13217.1"/>
    <property type="molecule type" value="Genomic_DNA"/>
</dbReference>
<dbReference type="GO" id="GO:0003676">
    <property type="term" value="F:nucleic acid binding"/>
    <property type="evidence" value="ECO:0007669"/>
    <property type="project" value="InterPro"/>
</dbReference>
<evidence type="ECO:0000256" key="2">
    <source>
        <dbReference type="HAMAP-Rule" id="MF_00048"/>
    </source>
</evidence>
<evidence type="ECO:0000313" key="5">
    <source>
        <dbReference type="EMBL" id="VFJ60210.1"/>
    </source>
</evidence>